<reference evidence="10" key="2">
    <citation type="submission" date="2021-04" db="EMBL/GenBank/DDBJ databases">
        <authorList>
            <person name="Gilroy R."/>
        </authorList>
    </citation>
    <scope>NUCLEOTIDE SEQUENCE</scope>
    <source>
        <strain evidence="10">ChiHjej12B11-24981</strain>
    </source>
</reference>
<dbReference type="InterPro" id="IPR037066">
    <property type="entry name" value="Plug_dom_sf"/>
</dbReference>
<dbReference type="InterPro" id="IPR036942">
    <property type="entry name" value="Beta-barrel_TonB_sf"/>
</dbReference>
<name>A0A9D2CWM7_9BACE</name>
<dbReference type="GO" id="GO:0009279">
    <property type="term" value="C:cell outer membrane"/>
    <property type="evidence" value="ECO:0007669"/>
    <property type="project" value="UniProtKB-SubCell"/>
</dbReference>
<dbReference type="Proteomes" id="UP000824023">
    <property type="component" value="Unassembled WGS sequence"/>
</dbReference>
<keyword evidence="3 7" id="KW-1134">Transmembrane beta strand</keyword>
<keyword evidence="10" id="KW-0675">Receptor</keyword>
<dbReference type="EMBL" id="DXCK01000006">
    <property type="protein sequence ID" value="HIZ00699.1"/>
    <property type="molecule type" value="Genomic_DNA"/>
</dbReference>
<dbReference type="FunFam" id="2.170.130.10:FF:000003">
    <property type="entry name" value="SusC/RagA family TonB-linked outer membrane protein"/>
    <property type="match status" value="1"/>
</dbReference>
<keyword evidence="5 7" id="KW-0472">Membrane</keyword>
<keyword evidence="4 7" id="KW-0812">Transmembrane</keyword>
<dbReference type="FunFam" id="2.60.40.1120:FF:000003">
    <property type="entry name" value="Outer membrane protein Omp121"/>
    <property type="match status" value="1"/>
</dbReference>
<dbReference type="InterPro" id="IPR023997">
    <property type="entry name" value="TonB-dep_OMP_SusC/RagA_CS"/>
</dbReference>
<comment type="similarity">
    <text evidence="7">Belongs to the TonB-dependent receptor family.</text>
</comment>
<evidence type="ECO:0000256" key="1">
    <source>
        <dbReference type="ARBA" id="ARBA00004571"/>
    </source>
</evidence>
<evidence type="ECO:0000256" key="8">
    <source>
        <dbReference type="SAM" id="SignalP"/>
    </source>
</evidence>
<dbReference type="Gene3D" id="2.170.130.10">
    <property type="entry name" value="TonB-dependent receptor, plug domain"/>
    <property type="match status" value="1"/>
</dbReference>
<dbReference type="InterPro" id="IPR023996">
    <property type="entry name" value="TonB-dep_OMP_SusC/RagA"/>
</dbReference>
<protein>
    <submittedName>
        <fullName evidence="10">TonB-dependent receptor</fullName>
    </submittedName>
</protein>
<evidence type="ECO:0000259" key="9">
    <source>
        <dbReference type="Pfam" id="PF07715"/>
    </source>
</evidence>
<evidence type="ECO:0000256" key="7">
    <source>
        <dbReference type="PROSITE-ProRule" id="PRU01360"/>
    </source>
</evidence>
<dbReference type="AlphaFoldDB" id="A0A9D2CWM7"/>
<dbReference type="InterPro" id="IPR008969">
    <property type="entry name" value="CarboxyPept-like_regulatory"/>
</dbReference>
<organism evidence="10 11">
    <name type="scientific">Candidatus Bacteroides merdipullorum</name>
    <dbReference type="NCBI Taxonomy" id="2838474"/>
    <lineage>
        <taxon>Bacteria</taxon>
        <taxon>Pseudomonadati</taxon>
        <taxon>Bacteroidota</taxon>
        <taxon>Bacteroidia</taxon>
        <taxon>Bacteroidales</taxon>
        <taxon>Bacteroidaceae</taxon>
        <taxon>Bacteroides</taxon>
    </lineage>
</organism>
<keyword evidence="8" id="KW-0732">Signal</keyword>
<reference evidence="10" key="1">
    <citation type="journal article" date="2021" name="PeerJ">
        <title>Extensive microbial diversity within the chicken gut microbiome revealed by metagenomics and culture.</title>
        <authorList>
            <person name="Gilroy R."/>
            <person name="Ravi A."/>
            <person name="Getino M."/>
            <person name="Pursley I."/>
            <person name="Horton D.L."/>
            <person name="Alikhan N.F."/>
            <person name="Baker D."/>
            <person name="Gharbi K."/>
            <person name="Hall N."/>
            <person name="Watson M."/>
            <person name="Adriaenssens E.M."/>
            <person name="Foster-Nyarko E."/>
            <person name="Jarju S."/>
            <person name="Secka A."/>
            <person name="Antonio M."/>
            <person name="Oren A."/>
            <person name="Chaudhuri R.R."/>
            <person name="La Ragione R."/>
            <person name="Hildebrand F."/>
            <person name="Pallen M.J."/>
        </authorList>
    </citation>
    <scope>NUCLEOTIDE SEQUENCE</scope>
    <source>
        <strain evidence="10">ChiHjej12B11-24981</strain>
    </source>
</reference>
<keyword evidence="6 7" id="KW-0998">Cell outer membrane</keyword>
<dbReference type="SUPFAM" id="SSF49464">
    <property type="entry name" value="Carboxypeptidase regulatory domain-like"/>
    <property type="match status" value="1"/>
</dbReference>
<feature type="domain" description="TonB-dependent receptor plug" evidence="9">
    <location>
        <begin position="117"/>
        <end position="222"/>
    </location>
</feature>
<dbReference type="NCBIfam" id="TIGR04056">
    <property type="entry name" value="OMP_RagA_SusC"/>
    <property type="match status" value="1"/>
</dbReference>
<comment type="caution">
    <text evidence="10">The sequence shown here is derived from an EMBL/GenBank/DDBJ whole genome shotgun (WGS) entry which is preliminary data.</text>
</comment>
<dbReference type="NCBIfam" id="TIGR04057">
    <property type="entry name" value="SusC_RagA_signa"/>
    <property type="match status" value="1"/>
</dbReference>
<evidence type="ECO:0000313" key="10">
    <source>
        <dbReference type="EMBL" id="HIZ00699.1"/>
    </source>
</evidence>
<dbReference type="InterPro" id="IPR039426">
    <property type="entry name" value="TonB-dep_rcpt-like"/>
</dbReference>
<proteinExistence type="inferred from homology"/>
<evidence type="ECO:0000256" key="6">
    <source>
        <dbReference type="ARBA" id="ARBA00023237"/>
    </source>
</evidence>
<evidence type="ECO:0000256" key="5">
    <source>
        <dbReference type="ARBA" id="ARBA00023136"/>
    </source>
</evidence>
<comment type="subcellular location">
    <subcellularLocation>
        <location evidence="1 7">Cell outer membrane</location>
        <topology evidence="1 7">Multi-pass membrane protein</topology>
    </subcellularLocation>
</comment>
<dbReference type="PROSITE" id="PS52016">
    <property type="entry name" value="TONB_DEPENDENT_REC_3"/>
    <property type="match status" value="1"/>
</dbReference>
<sequence>MPMKNKKVLSWLIAVFCLIPQMILAQNISVQGTVTDENGETMIGVSVLVKGTTTGAITDLDGNFSLSVSSGSTLVFSYIGYKTQEEKVTGSILKVTMTPDNEMLDEVVVIAYGQQKKVTVTGSISNVNSKELLKSPAASLGNAISGKLPGLSTVQYSGLPGEDDPTIFIRGQASLNGSNPLVLVDGVERSFTQIDPNEVADITVLKDASATAVYGVRGANGVILVTTKRGEAGKTNVSVSTSWGIQTVTNFLDLADSYTYATTFNQARLSDGNAPRFSDEVIEHFRTHDQPLLYPDIDWIDYIMKDAALQSQHNISVSGGNEVARYFVSLGMLDQDGLFKTFGEDPKSNFNYRRYNYRANLDLTLGKWHELSINLGGRVENRRTIGNNGGDDGEEYIFRYLMGAQPFSGAGIVDGRWIVTNPSLISDEGAVNSQDGLYTFYGQGYRTTTANVLNADLIYKLKLDFITKGLDFRIKGSYNSTYYSRKDRTCGAPAKYMPYIGTDGEIKLQRTGDYWNLGYSDSSWPNRDWYAEASLNYANSFGDHNVSALLLYNQSKSYYQWDAQNSQYISIPKGYVGLVARATYDWKHRYMVDVNMGYNGSENFAKGKRYGFFPSASIGWAASEEPFWKPIKPYVSFLKLRASIGTVGNDNCQGYRFLYLPAAWNITTGYYNNIGDYAGYNFGTTNTTFLNVAREYSSASPDVTWETAVKYNFGVDAKFWNDKISLTFDYFKEDRKNILINNENMIQAPTALRPSYINYGRVKNHGYEITLSYSDKIGDDFSFTITPSMAYAKNKIIEQAEITKPDKLVTADSYMGKQLGLTEDTEVQPTWTYSTGHSIGARKGYLFFDFYQEGVTEQKYREAFGQDIPTQLVANLMNGDAVYVDLDGDGVITEEYDQMYMGYTDNPEYTFSLNFSMQYKNFDFSMLWSGAGHVSRNLDGVYRQPFGEQYNSALLQWVVDNAWTPENAANAQIPRITFANEKQNQANSNVWYYDSKYIRLKNLEIGYNFHDVSWLPKNCNLRLYANGTNLLVFSPLDANDPENTGGGYGSWIKYPLMRVFNLGLKINF</sequence>
<feature type="signal peptide" evidence="8">
    <location>
        <begin position="1"/>
        <end position="25"/>
    </location>
</feature>
<evidence type="ECO:0000256" key="3">
    <source>
        <dbReference type="ARBA" id="ARBA00022452"/>
    </source>
</evidence>
<dbReference type="Gene3D" id="2.60.40.1120">
    <property type="entry name" value="Carboxypeptidase-like, regulatory domain"/>
    <property type="match status" value="1"/>
</dbReference>
<keyword evidence="2 7" id="KW-0813">Transport</keyword>
<dbReference type="InterPro" id="IPR012910">
    <property type="entry name" value="Plug_dom"/>
</dbReference>
<dbReference type="Pfam" id="PF07715">
    <property type="entry name" value="Plug"/>
    <property type="match status" value="1"/>
</dbReference>
<feature type="chain" id="PRO_5039522096" evidence="8">
    <location>
        <begin position="26"/>
        <end position="1068"/>
    </location>
</feature>
<dbReference type="SUPFAM" id="SSF56935">
    <property type="entry name" value="Porins"/>
    <property type="match status" value="1"/>
</dbReference>
<evidence type="ECO:0000256" key="4">
    <source>
        <dbReference type="ARBA" id="ARBA00022692"/>
    </source>
</evidence>
<evidence type="ECO:0000256" key="2">
    <source>
        <dbReference type="ARBA" id="ARBA00022448"/>
    </source>
</evidence>
<accession>A0A9D2CWM7</accession>
<gene>
    <name evidence="10" type="ORF">H9819_00375</name>
</gene>
<dbReference type="Pfam" id="PF13715">
    <property type="entry name" value="CarbopepD_reg_2"/>
    <property type="match status" value="1"/>
</dbReference>
<evidence type="ECO:0000313" key="11">
    <source>
        <dbReference type="Proteomes" id="UP000824023"/>
    </source>
</evidence>
<dbReference type="Gene3D" id="2.40.170.20">
    <property type="entry name" value="TonB-dependent receptor, beta-barrel domain"/>
    <property type="match status" value="1"/>
</dbReference>